<dbReference type="EMBL" id="CCXY01000193">
    <property type="protein sequence ID" value="CEG12796.1"/>
    <property type="molecule type" value="Genomic_DNA"/>
</dbReference>
<organism evidence="2">
    <name type="scientific">groundwater metagenome</name>
    <dbReference type="NCBI Taxonomy" id="717931"/>
    <lineage>
        <taxon>unclassified sequences</taxon>
        <taxon>metagenomes</taxon>
        <taxon>ecological metagenomes</taxon>
    </lineage>
</organism>
<proteinExistence type="predicted"/>
<name>A0A098EB93_9ZZZZ</name>
<reference evidence="2" key="1">
    <citation type="submission" date="2014-09" db="EMBL/GenBank/DDBJ databases">
        <authorList>
            <person name="Probst J Alexander"/>
        </authorList>
    </citation>
    <scope>NUCLEOTIDE SEQUENCE</scope>
</reference>
<accession>A0A098EB93</accession>
<feature type="region of interest" description="Disordered" evidence="1">
    <location>
        <begin position="147"/>
        <end position="185"/>
    </location>
</feature>
<evidence type="ECO:0000313" key="2">
    <source>
        <dbReference type="EMBL" id="CEG12796.1"/>
    </source>
</evidence>
<evidence type="ECO:0000256" key="1">
    <source>
        <dbReference type="SAM" id="MobiDB-lite"/>
    </source>
</evidence>
<sequence length="297" mass="35054">MYVLFCASADLKDAKYIRKGSKNLLQMKFGICDTLAMCGKVVDCNRTKFGVMLTLNDGENFVITAGTFNKNALQDADNVLQKFYGGNKEIYLLLYANPFYREAIYLNANQDYSVIEVTKQIYEKFHEIRKKGLTYLMEKFNKNMVSEKEKAKEQKQERETKEQKEERETKEQKEEMKTKEQKEEKIETITEEKTTTEEKEEKKETFEEYKEDEIKEALMSEEEYKKQGEINLTIVQFVENLAKNKKDNVIGIEDVTNELTKSEKFYSLNINWTDKIYELLEMGYFYEPKPGYIKPIT</sequence>
<protein>
    <submittedName>
        <fullName evidence="2">Uncharacterized protein</fullName>
    </submittedName>
</protein>
<dbReference type="AlphaFoldDB" id="A0A098EB93"/>
<gene>
    <name evidence="2" type="ORF">MSIBF_A2720005</name>
</gene>